<gene>
    <name evidence="2" type="ORF">EI538_06110</name>
</gene>
<protein>
    <submittedName>
        <fullName evidence="2">Uncharacterized protein</fullName>
    </submittedName>
</protein>
<keyword evidence="1" id="KW-0812">Transmembrane</keyword>
<evidence type="ECO:0000256" key="1">
    <source>
        <dbReference type="SAM" id="Phobius"/>
    </source>
</evidence>
<feature type="transmembrane region" description="Helical" evidence="1">
    <location>
        <begin position="12"/>
        <end position="36"/>
    </location>
</feature>
<keyword evidence="1" id="KW-0472">Membrane</keyword>
<sequence length="108" mass="11561">MENPIAKLALNYWYKVLIAGGFFVFLVNGTGILTAYPTAGTGLISRGCALWGVGEWINHPYQEVLIPGVFGRPSGKLSGYPRKASLAGIAFDVIGSALIIFGIVKLFQ</sequence>
<dbReference type="RefSeq" id="WP_127174416.1">
    <property type="nucleotide sequence ID" value="NZ_JASMSH010000007.1"/>
</dbReference>
<comment type="caution">
    <text evidence="2">The sequence shown here is derived from an EMBL/GenBank/DDBJ whole genome shotgun (WGS) entry which is preliminary data.</text>
</comment>
<evidence type="ECO:0000313" key="2">
    <source>
        <dbReference type="EMBL" id="RXQ36878.1"/>
    </source>
</evidence>
<name>A0A3V4IJV2_SALER</name>
<dbReference type="EMBL" id="RSEO01000004">
    <property type="protein sequence ID" value="RXQ36878.1"/>
    <property type="molecule type" value="Genomic_DNA"/>
</dbReference>
<feature type="transmembrane region" description="Helical" evidence="1">
    <location>
        <begin position="86"/>
        <end position="107"/>
    </location>
</feature>
<dbReference type="AlphaFoldDB" id="A0A3V4IJV2"/>
<reference evidence="2 3" key="1">
    <citation type="submission" date="2018-12" db="EMBL/GenBank/DDBJ databases">
        <title>Identification of serotype of rogose Salmonella by whole genome sequencing.</title>
        <authorList>
            <person name="Sacchi C.T."/>
            <person name="Goncalves C.R."/>
            <person name="Tiba-Casas M.R."/>
        </authorList>
    </citation>
    <scope>NUCLEOTIDE SEQUENCE [LARGE SCALE GENOMIC DNA]</scope>
    <source>
        <strain evidence="2 3">169_17</strain>
    </source>
</reference>
<accession>A0A3V4IJV2</accession>
<proteinExistence type="predicted"/>
<evidence type="ECO:0000313" key="3">
    <source>
        <dbReference type="Proteomes" id="UP000290660"/>
    </source>
</evidence>
<keyword evidence="1" id="KW-1133">Transmembrane helix</keyword>
<organism evidence="2 3">
    <name type="scientific">Salmonella enterica</name>
    <name type="common">Salmonella choleraesuis</name>
    <dbReference type="NCBI Taxonomy" id="28901"/>
    <lineage>
        <taxon>Bacteria</taxon>
        <taxon>Pseudomonadati</taxon>
        <taxon>Pseudomonadota</taxon>
        <taxon>Gammaproteobacteria</taxon>
        <taxon>Enterobacterales</taxon>
        <taxon>Enterobacteriaceae</taxon>
        <taxon>Salmonella</taxon>
    </lineage>
</organism>
<dbReference type="Proteomes" id="UP000290660">
    <property type="component" value="Unassembled WGS sequence"/>
</dbReference>